<proteinExistence type="inferred from homology"/>
<dbReference type="EMBL" id="FN546519">
    <property type="protein sequence ID" value="CBE66818.1"/>
    <property type="molecule type" value="Genomic_DNA"/>
</dbReference>
<dbReference type="GO" id="GO:0015630">
    <property type="term" value="C:microtubule cytoskeleton"/>
    <property type="evidence" value="ECO:0007669"/>
    <property type="project" value="UniProtKB-UniRule"/>
</dbReference>
<dbReference type="EMBL" id="FN546517">
    <property type="protein sequence ID" value="CBE66816.1"/>
    <property type="molecule type" value="Genomic_DNA"/>
</dbReference>
<dbReference type="EMBL" id="FN546515">
    <property type="protein sequence ID" value="CBE66814.1"/>
    <property type="molecule type" value="Genomic_DNA"/>
</dbReference>
<keyword evidence="2" id="KW-0963">Cytoplasm</keyword>
<organism evidence="5">
    <name type="scientific">Drosophila ananassae</name>
    <name type="common">Fruit fly</name>
    <dbReference type="NCBI Taxonomy" id="7217"/>
    <lineage>
        <taxon>Eukaryota</taxon>
        <taxon>Metazoa</taxon>
        <taxon>Ecdysozoa</taxon>
        <taxon>Arthropoda</taxon>
        <taxon>Hexapoda</taxon>
        <taxon>Insecta</taxon>
        <taxon>Pterygota</taxon>
        <taxon>Neoptera</taxon>
        <taxon>Endopterygota</taxon>
        <taxon>Diptera</taxon>
        <taxon>Brachycera</taxon>
        <taxon>Muscomorpha</taxon>
        <taxon>Ephydroidea</taxon>
        <taxon>Drosophilidae</taxon>
        <taxon>Drosophila</taxon>
        <taxon>Sophophora</taxon>
    </lineage>
</organism>
<evidence type="ECO:0000313" key="9">
    <source>
        <dbReference type="EMBL" id="CBE66819.1"/>
    </source>
</evidence>
<dbReference type="EMBL" id="FN546522">
    <property type="protein sequence ID" value="CBE66821.1"/>
    <property type="molecule type" value="Genomic_DNA"/>
</dbReference>
<evidence type="ECO:0000256" key="1">
    <source>
        <dbReference type="ARBA" id="ARBA00007209"/>
    </source>
</evidence>
<evidence type="ECO:0000313" key="13">
    <source>
        <dbReference type="EMBL" id="CBE66823.1"/>
    </source>
</evidence>
<dbReference type="PANTHER" id="PTHR19960:SF7">
    <property type="entry name" value="TEKTIN"/>
    <property type="match status" value="1"/>
</dbReference>
<keyword evidence="3" id="KW-0966">Cell projection</keyword>
<dbReference type="PANTHER" id="PTHR19960">
    <property type="entry name" value="TEKTIN"/>
    <property type="match status" value="1"/>
</dbReference>
<evidence type="ECO:0000256" key="2">
    <source>
        <dbReference type="ARBA" id="ARBA00022490"/>
    </source>
</evidence>
<dbReference type="OrthoDB" id="440745at2759"/>
<dbReference type="InterPro" id="IPR048256">
    <property type="entry name" value="Tektin-like"/>
</dbReference>
<evidence type="ECO:0000313" key="11">
    <source>
        <dbReference type="EMBL" id="CBE66821.1"/>
    </source>
</evidence>
<evidence type="ECO:0000256" key="3">
    <source>
        <dbReference type="RuleBase" id="RU367040"/>
    </source>
</evidence>
<feature type="coiled-coil region" evidence="4">
    <location>
        <begin position="283"/>
        <end position="369"/>
    </location>
</feature>
<dbReference type="Pfam" id="PF03148">
    <property type="entry name" value="Tektin"/>
    <property type="match status" value="1"/>
</dbReference>
<keyword evidence="3" id="KW-0969">Cilium</keyword>
<evidence type="ECO:0000313" key="6">
    <source>
        <dbReference type="EMBL" id="CBE66815.1"/>
    </source>
</evidence>
<sequence length="436" mass="51216">MAFRSVTTMEKPLQHISLTDWYARLNQMRNIADARRSDAFAIRHASRSLRNETRIESVWANYETNEALTDRISELNRWKDIISKTFERIEREIDMLQEEKNATERELETLAGPISVIAECLTMRDGRLGSEITYDEADTEIKNELAILENNQRLLADRCQKAWEKLTRLEEVRFKIGMEIENKVEAVELDKSQLALDRNAANISYKPDPTRNPKNLFSSCSYETWLEHVKNVKLLAENELADTYAIREALFVCREKARNMLQSQMERAEHTIRKRIFETQRARNELEWQQTKMKEEMERAVCEIRNSEQALRDKVDALKLAETRLENRAQRSGMELCMDQAHDMLCLEVEKLREIRRRLMAKIDESKTNFNLLEEHAKRIDVDLENKQHALMTDIRALDLRMRLRGGEFGIKVASPSAQTDRNIVLTRMEKEIPKE</sequence>
<dbReference type="EMBL" id="FN546525">
    <property type="protein sequence ID" value="CBE66824.1"/>
    <property type="molecule type" value="Genomic_DNA"/>
</dbReference>
<dbReference type="EMBL" id="FN546520">
    <property type="protein sequence ID" value="CBE66819.1"/>
    <property type="molecule type" value="Genomic_DNA"/>
</dbReference>
<dbReference type="EMBL" id="FN546523">
    <property type="protein sequence ID" value="CBE66822.1"/>
    <property type="molecule type" value="Genomic_DNA"/>
</dbReference>
<dbReference type="PRINTS" id="PR00511">
    <property type="entry name" value="TEKTIN"/>
</dbReference>
<keyword evidence="4" id="KW-0175">Coiled coil</keyword>
<evidence type="ECO:0000313" key="10">
    <source>
        <dbReference type="EMBL" id="CBE66820.1"/>
    </source>
</evidence>
<evidence type="ECO:0000313" key="8">
    <source>
        <dbReference type="EMBL" id="CBE66818.1"/>
    </source>
</evidence>
<dbReference type="InterPro" id="IPR000435">
    <property type="entry name" value="Tektins"/>
</dbReference>
<comment type="subcellular location">
    <subcellularLocation>
        <location evidence="3">Cytoplasm</location>
        <location evidence="3">Cytoskeleton</location>
        <location evidence="3">Cilium axoneme</location>
    </subcellularLocation>
</comment>
<dbReference type="AlphaFoldDB" id="D1GYC6"/>
<dbReference type="GO" id="GO:0005930">
    <property type="term" value="C:axoneme"/>
    <property type="evidence" value="ECO:0007669"/>
    <property type="project" value="UniProtKB-SubCell"/>
</dbReference>
<accession>D1GYC6</accession>
<comment type="similarity">
    <text evidence="1 3">Belongs to the tektin family.</text>
</comment>
<dbReference type="EMBL" id="FN546521">
    <property type="protein sequence ID" value="CBE66820.1"/>
    <property type="molecule type" value="Genomic_DNA"/>
</dbReference>
<protein>
    <recommendedName>
        <fullName evidence="3">Tektin</fullName>
    </recommendedName>
</protein>
<keyword evidence="3" id="KW-0282">Flagellum</keyword>
<feature type="coiled-coil region" evidence="4">
    <location>
        <begin position="79"/>
        <end position="106"/>
    </location>
</feature>
<reference evidence="5" key="1">
    <citation type="journal article" date="2012" name="Int J Evol Biol">
        <title>Inter- and intraspecific variation in Drosophila genes with sex-biased expression.</title>
        <authorList>
            <person name="Muller L."/>
            <person name="Grath S."/>
            <person name="von Heckel K."/>
            <person name="Parsch J."/>
        </authorList>
    </citation>
    <scope>NUCLEOTIDE SEQUENCE</scope>
    <source>
        <strain evidence="5">BKK10</strain>
        <strain evidence="6">BKK11</strain>
        <strain evidence="7">BKK12</strain>
        <strain evidence="8">BKK15</strain>
        <strain evidence="9">BKK16</strain>
        <strain evidence="10">BKK5</strain>
        <strain evidence="11">BKK6</strain>
        <strain evidence="12">BKK7</strain>
        <strain evidence="13">BKK8</strain>
        <strain evidence="14">BKK9</strain>
    </source>
</reference>
<evidence type="ECO:0000313" key="5">
    <source>
        <dbReference type="EMBL" id="CBE66814.1"/>
    </source>
</evidence>
<evidence type="ECO:0000313" key="12">
    <source>
        <dbReference type="EMBL" id="CBE66822.1"/>
    </source>
</evidence>
<evidence type="ECO:0000313" key="14">
    <source>
        <dbReference type="EMBL" id="CBE66824.1"/>
    </source>
</evidence>
<dbReference type="EMBL" id="FN546524">
    <property type="protein sequence ID" value="CBE66823.1"/>
    <property type="molecule type" value="Genomic_DNA"/>
</dbReference>
<evidence type="ECO:0000256" key="4">
    <source>
        <dbReference type="SAM" id="Coils"/>
    </source>
</evidence>
<dbReference type="GO" id="GO:0060294">
    <property type="term" value="P:cilium movement involved in cell motility"/>
    <property type="evidence" value="ECO:0007669"/>
    <property type="project" value="UniProtKB-UniRule"/>
</dbReference>
<evidence type="ECO:0000313" key="7">
    <source>
        <dbReference type="EMBL" id="CBE66816.1"/>
    </source>
</evidence>
<gene>
    <name evidence="5" type="primary">CG3085</name>
</gene>
<dbReference type="GO" id="GO:0060271">
    <property type="term" value="P:cilium assembly"/>
    <property type="evidence" value="ECO:0007669"/>
    <property type="project" value="UniProtKB-UniRule"/>
</dbReference>
<dbReference type="GO" id="GO:0005634">
    <property type="term" value="C:nucleus"/>
    <property type="evidence" value="ECO:0007669"/>
    <property type="project" value="TreeGrafter"/>
</dbReference>
<name>D1GYC6_DROAN</name>
<dbReference type="EMBL" id="FN546516">
    <property type="protein sequence ID" value="CBE66815.1"/>
    <property type="molecule type" value="Genomic_DNA"/>
</dbReference>